<evidence type="ECO:0008006" key="4">
    <source>
        <dbReference type="Google" id="ProtNLM"/>
    </source>
</evidence>
<sequence>MTSHSFLKALVLSLVVSVAPSVAQAHYLWLEQDKSGGHLYFGEYEELLRERSPGRLDEMPGPEIRVKTTTGEAMTVQPRREAGGFALGGLPRGGDVIATETGYEVKDWTKSGLGIVKPMFYARLIGSVPISAAEAMTLDILPTGKAGEFQVVFRGAPLTGVDVRIIAANAWTREASADKDGKVHFELPWRGQYILHVVKLEKATGEFKGVAYEAVRHRATTTFDVPRGPATRIPAKWNASTPH</sequence>
<evidence type="ECO:0000256" key="1">
    <source>
        <dbReference type="SAM" id="SignalP"/>
    </source>
</evidence>
<dbReference type="RefSeq" id="WP_223992331.1">
    <property type="nucleotide sequence ID" value="NZ_CAJZAG010000009.1"/>
</dbReference>
<accession>A0ABM8XJ30</accession>
<gene>
    <name evidence="2" type="ORF">LMG32289_04545</name>
</gene>
<reference evidence="2 3" key="1">
    <citation type="submission" date="2021-08" db="EMBL/GenBank/DDBJ databases">
        <authorList>
            <person name="Peeters C."/>
        </authorList>
    </citation>
    <scope>NUCLEOTIDE SEQUENCE [LARGE SCALE GENOMIC DNA]</scope>
    <source>
        <strain evidence="2 3">LMG 32289</strain>
    </source>
</reference>
<dbReference type="InterPro" id="IPR019613">
    <property type="entry name" value="DUF4198"/>
</dbReference>
<feature type="signal peptide" evidence="1">
    <location>
        <begin position="1"/>
        <end position="25"/>
    </location>
</feature>
<dbReference type="Pfam" id="PF10670">
    <property type="entry name" value="DUF4198"/>
    <property type="match status" value="1"/>
</dbReference>
<feature type="chain" id="PRO_5045587387" description="DUF4198 domain-containing protein" evidence="1">
    <location>
        <begin position="26"/>
        <end position="243"/>
    </location>
</feature>
<evidence type="ECO:0000313" key="2">
    <source>
        <dbReference type="EMBL" id="CAG9180196.1"/>
    </source>
</evidence>
<organism evidence="2 3">
    <name type="scientific">Cupriavidus pampae</name>
    <dbReference type="NCBI Taxonomy" id="659251"/>
    <lineage>
        <taxon>Bacteria</taxon>
        <taxon>Pseudomonadati</taxon>
        <taxon>Pseudomonadota</taxon>
        <taxon>Betaproteobacteria</taxon>
        <taxon>Burkholderiales</taxon>
        <taxon>Burkholderiaceae</taxon>
        <taxon>Cupriavidus</taxon>
    </lineage>
</organism>
<name>A0ABM8XJ30_9BURK</name>
<dbReference type="EMBL" id="CAJZAG010000009">
    <property type="protein sequence ID" value="CAG9180196.1"/>
    <property type="molecule type" value="Genomic_DNA"/>
</dbReference>
<proteinExistence type="predicted"/>
<keyword evidence="1" id="KW-0732">Signal</keyword>
<comment type="caution">
    <text evidence="2">The sequence shown here is derived from an EMBL/GenBank/DDBJ whole genome shotgun (WGS) entry which is preliminary data.</text>
</comment>
<keyword evidence="3" id="KW-1185">Reference proteome</keyword>
<dbReference type="Proteomes" id="UP000706525">
    <property type="component" value="Unassembled WGS sequence"/>
</dbReference>
<protein>
    <recommendedName>
        <fullName evidence="4">DUF4198 domain-containing protein</fullName>
    </recommendedName>
</protein>
<evidence type="ECO:0000313" key="3">
    <source>
        <dbReference type="Proteomes" id="UP000706525"/>
    </source>
</evidence>